<organism evidence="1 2">
    <name type="scientific">Svornostia abyssi</name>
    <dbReference type="NCBI Taxonomy" id="2898438"/>
    <lineage>
        <taxon>Bacteria</taxon>
        <taxon>Bacillati</taxon>
        <taxon>Actinomycetota</taxon>
        <taxon>Thermoleophilia</taxon>
        <taxon>Solirubrobacterales</taxon>
        <taxon>Baekduiaceae</taxon>
        <taxon>Svornostia</taxon>
    </lineage>
</organism>
<evidence type="ECO:0000313" key="1">
    <source>
        <dbReference type="EMBL" id="UUY04750.1"/>
    </source>
</evidence>
<dbReference type="InterPro" id="IPR013367">
    <property type="entry name" value="Flagellar_put"/>
</dbReference>
<name>A0ABY5PJP6_9ACTN</name>
<gene>
    <name evidence="1" type="ORF">LRS13_04255</name>
</gene>
<sequence>MQRLEGGVSKAAEKGSRDSVVFVDNTAFVVSVKNNTVITAMDRSHLREHVFTNIDSAVIA</sequence>
<evidence type="ECO:0008006" key="3">
    <source>
        <dbReference type="Google" id="ProtNLM"/>
    </source>
</evidence>
<keyword evidence="2" id="KW-1185">Reference proteome</keyword>
<evidence type="ECO:0000313" key="2">
    <source>
        <dbReference type="Proteomes" id="UP001058860"/>
    </source>
</evidence>
<protein>
    <recommendedName>
        <fullName evidence="3">Flagellar operon protein</fullName>
    </recommendedName>
</protein>
<dbReference type="RefSeq" id="WP_353865228.1">
    <property type="nucleotide sequence ID" value="NZ_CP088295.1"/>
</dbReference>
<dbReference type="EMBL" id="CP088295">
    <property type="protein sequence ID" value="UUY04750.1"/>
    <property type="molecule type" value="Genomic_DNA"/>
</dbReference>
<proteinExistence type="predicted"/>
<dbReference type="Proteomes" id="UP001058860">
    <property type="component" value="Chromosome"/>
</dbReference>
<reference evidence="2" key="1">
    <citation type="submission" date="2021-11" db="EMBL/GenBank/DDBJ databases">
        <title>Cultivation dependent microbiological survey of springs from the worlds oldest radium mine currently devoted to the extraction of radon-saturated water.</title>
        <authorList>
            <person name="Kapinusova G."/>
            <person name="Smrhova T."/>
            <person name="Strejcek M."/>
            <person name="Suman J."/>
            <person name="Jani K."/>
            <person name="Pajer P."/>
            <person name="Uhlik O."/>
        </authorList>
    </citation>
    <scope>NUCLEOTIDE SEQUENCE [LARGE SCALE GENOMIC DNA]</scope>
    <source>
        <strain evidence="2">J379</strain>
    </source>
</reference>
<dbReference type="Pfam" id="PF12611">
    <property type="entry name" value="Flagellar_put"/>
    <property type="match status" value="1"/>
</dbReference>
<accession>A0ABY5PJP6</accession>